<dbReference type="PANTHER" id="PTHR21666">
    <property type="entry name" value="PEPTIDASE-RELATED"/>
    <property type="match status" value="1"/>
</dbReference>
<dbReference type="InterPro" id="IPR050570">
    <property type="entry name" value="Cell_wall_metabolism_enzyme"/>
</dbReference>
<accession>A0ABS4RCX6</accession>
<dbReference type="Pfam" id="PF01551">
    <property type="entry name" value="Peptidase_M23"/>
    <property type="match status" value="1"/>
</dbReference>
<feature type="domain" description="M23ase beta-sheet core" evidence="2">
    <location>
        <begin position="163"/>
        <end position="253"/>
    </location>
</feature>
<dbReference type="InterPro" id="IPR016047">
    <property type="entry name" value="M23ase_b-sheet_dom"/>
</dbReference>
<keyword evidence="1" id="KW-0472">Membrane</keyword>
<keyword evidence="1" id="KW-0812">Transmembrane</keyword>
<keyword evidence="4" id="KW-1185">Reference proteome</keyword>
<gene>
    <name evidence="3" type="ORF">J2Z40_001135</name>
</gene>
<dbReference type="PANTHER" id="PTHR21666:SF274">
    <property type="entry name" value="STAGE IV SPORULATION PROTEIN FA"/>
    <property type="match status" value="1"/>
</dbReference>
<proteinExistence type="predicted"/>
<reference evidence="3 4" key="1">
    <citation type="submission" date="2021-03" db="EMBL/GenBank/DDBJ databases">
        <title>Genomic Encyclopedia of Type Strains, Phase IV (KMG-IV): sequencing the most valuable type-strain genomes for metagenomic binning, comparative biology and taxonomic classification.</title>
        <authorList>
            <person name="Goeker M."/>
        </authorList>
    </citation>
    <scope>NUCLEOTIDE SEQUENCE [LARGE SCALE GENOMIC DNA]</scope>
    <source>
        <strain evidence="3 4">DSM 26675</strain>
    </source>
</reference>
<dbReference type="RefSeq" id="WP_066396368.1">
    <property type="nucleotide sequence ID" value="NZ_JAGIKZ010000004.1"/>
</dbReference>
<dbReference type="Gene3D" id="2.70.70.10">
    <property type="entry name" value="Glucose Permease (Domain IIA)"/>
    <property type="match status" value="1"/>
</dbReference>
<dbReference type="SUPFAM" id="SSF51261">
    <property type="entry name" value="Duplicated hybrid motif"/>
    <property type="match status" value="1"/>
</dbReference>
<sequence>MKTRADEIRKRVARRKRERERMTKNINHTLSWAEDEERYGYDKMTTYDGKSDEGSHPLFRKEWFLFKLLASACLFLIIAIMFKNEASSFDQARSFVRTAMEKDFQFVAVSNWYEEQFGKPLALLPVKNEKNEDEKNGNTPSTMYALPASAKILEEFDKNGQRITIETEKDAAVEAMSEGLVTFAGKKEGFGKTVIIKHADNSESWYGNLADIRVKFMDYINKGEEVGVSTDTEDGNNGLFYFAIKKDDDFIDPIQVMPFD</sequence>
<dbReference type="CDD" id="cd12797">
    <property type="entry name" value="M23_peptidase"/>
    <property type="match status" value="1"/>
</dbReference>
<dbReference type="EMBL" id="JAGIKZ010000004">
    <property type="protein sequence ID" value="MBP2240578.1"/>
    <property type="molecule type" value="Genomic_DNA"/>
</dbReference>
<protein>
    <submittedName>
        <fullName evidence="3">Stage IV sporulation protein FA</fullName>
    </submittedName>
</protein>
<comment type="caution">
    <text evidence="3">The sequence shown here is derived from an EMBL/GenBank/DDBJ whole genome shotgun (WGS) entry which is preliminary data.</text>
</comment>
<dbReference type="Proteomes" id="UP001519293">
    <property type="component" value="Unassembled WGS sequence"/>
</dbReference>
<name>A0ABS4RCX6_9BACI</name>
<feature type="transmembrane region" description="Helical" evidence="1">
    <location>
        <begin position="64"/>
        <end position="82"/>
    </location>
</feature>
<evidence type="ECO:0000256" key="1">
    <source>
        <dbReference type="SAM" id="Phobius"/>
    </source>
</evidence>
<evidence type="ECO:0000313" key="4">
    <source>
        <dbReference type="Proteomes" id="UP001519293"/>
    </source>
</evidence>
<evidence type="ECO:0000259" key="2">
    <source>
        <dbReference type="Pfam" id="PF01551"/>
    </source>
</evidence>
<organism evidence="3 4">
    <name type="scientific">Cytobacillus eiseniae</name>
    <dbReference type="NCBI Taxonomy" id="762947"/>
    <lineage>
        <taxon>Bacteria</taxon>
        <taxon>Bacillati</taxon>
        <taxon>Bacillota</taxon>
        <taxon>Bacilli</taxon>
        <taxon>Bacillales</taxon>
        <taxon>Bacillaceae</taxon>
        <taxon>Cytobacillus</taxon>
    </lineage>
</organism>
<keyword evidence="1" id="KW-1133">Transmembrane helix</keyword>
<dbReference type="InterPro" id="IPR011055">
    <property type="entry name" value="Dup_hybrid_motif"/>
</dbReference>
<evidence type="ECO:0000313" key="3">
    <source>
        <dbReference type="EMBL" id="MBP2240578.1"/>
    </source>
</evidence>